<sequence length="431" mass="46773">MEGFVSGNKDLPFEPILVGGRSLADRLAQRTHPLVIETVDLVHRDVTFYRLLPDEALRNDVTTIVRRNLELFISMLRTGADLAPELLADISESARQRAQELVPLGEVLRAYHLAAGLWWETISEWAVPEDGVALARTGRLLNAYTAASASAVLAGYGSDHATQTDEDSARRSLFVALSTGVDVDRVSDDVGIRLARLYWVVALHVERNDDESSTEVDTAVAERRKVRHLQRELDQVGRDKALGVLGSSGGAVLIPIVESEPVEGNWASSPQYLSLCRRLGDLEKVIGASTVAAVHVAAPPAIPAAVSQAREVLNVARKYGRTSGVVRLEDLAVEYQLTRPSAALPILADVLSRLESDPAVLETLESFIDSGFDRATTARQLHVHPNTVVYRLRKASSLTGLDLSSPKDLVQVTMALGARRAIGMEADSSQT</sequence>
<dbReference type="InterPro" id="IPR025736">
    <property type="entry name" value="PucR_C-HTH_dom"/>
</dbReference>
<evidence type="ECO:0000259" key="1">
    <source>
        <dbReference type="Pfam" id="PF13556"/>
    </source>
</evidence>
<dbReference type="PANTHER" id="PTHR33744">
    <property type="entry name" value="CARBOHYDRATE DIACID REGULATOR"/>
    <property type="match status" value="1"/>
</dbReference>
<dbReference type="Pfam" id="PF13556">
    <property type="entry name" value="HTH_30"/>
    <property type="match status" value="1"/>
</dbReference>
<name>A0A6G9D1S0_RHOER</name>
<organism evidence="3 4">
    <name type="scientific">Rhodococcus erythropolis</name>
    <name type="common">Arthrobacter picolinophilus</name>
    <dbReference type="NCBI Taxonomy" id="1833"/>
    <lineage>
        <taxon>Bacteria</taxon>
        <taxon>Bacillati</taxon>
        <taxon>Actinomycetota</taxon>
        <taxon>Actinomycetes</taxon>
        <taxon>Mycobacteriales</taxon>
        <taxon>Nocardiaceae</taxon>
        <taxon>Rhodococcus</taxon>
        <taxon>Rhodococcus erythropolis group</taxon>
    </lineage>
</organism>
<dbReference type="PANTHER" id="PTHR33744:SF7">
    <property type="entry name" value="PUCR FAMILY TRANSCRIPTIONAL REGULATOR"/>
    <property type="match status" value="1"/>
</dbReference>
<accession>A0A6G9D1S0</accession>
<protein>
    <submittedName>
        <fullName evidence="3">CdaR family transcriptional regulator</fullName>
    </submittedName>
</protein>
<evidence type="ECO:0000313" key="4">
    <source>
        <dbReference type="Proteomes" id="UP000502345"/>
    </source>
</evidence>
<feature type="domain" description="RsbT co-antagonist protein RsbRD N-terminal" evidence="2">
    <location>
        <begin position="34"/>
        <end position="171"/>
    </location>
</feature>
<dbReference type="Proteomes" id="UP000502345">
    <property type="component" value="Chromosome"/>
</dbReference>
<dbReference type="EMBL" id="CP050124">
    <property type="protein sequence ID" value="QIP43010.1"/>
    <property type="molecule type" value="Genomic_DNA"/>
</dbReference>
<dbReference type="AlphaFoldDB" id="A0A6G9D1S0"/>
<gene>
    <name evidence="3" type="ORF">G9444_5767</name>
</gene>
<dbReference type="InterPro" id="IPR042070">
    <property type="entry name" value="PucR_C-HTH_sf"/>
</dbReference>
<reference evidence="3 4" key="1">
    <citation type="submission" date="2020-03" db="EMBL/GenBank/DDBJ databases">
        <title>Screen low temperature-resistant strains for efficient degradation of petroleum hydrocarbons under the low temperature.</title>
        <authorList>
            <person name="Wang Y."/>
            <person name="Chen J."/>
        </authorList>
    </citation>
    <scope>NUCLEOTIDE SEQUENCE [LARGE SCALE GENOMIC DNA]</scope>
    <source>
        <strain evidence="3 4">KB1</strain>
    </source>
</reference>
<dbReference type="Pfam" id="PF14361">
    <property type="entry name" value="RsbRD_N"/>
    <property type="match status" value="1"/>
</dbReference>
<dbReference type="Gene3D" id="1.10.10.2840">
    <property type="entry name" value="PucR C-terminal helix-turn-helix domain"/>
    <property type="match status" value="1"/>
</dbReference>
<dbReference type="InterPro" id="IPR025751">
    <property type="entry name" value="RsbRD_N_dom"/>
</dbReference>
<evidence type="ECO:0000259" key="2">
    <source>
        <dbReference type="Pfam" id="PF14361"/>
    </source>
</evidence>
<evidence type="ECO:0000313" key="3">
    <source>
        <dbReference type="EMBL" id="QIP43010.1"/>
    </source>
</evidence>
<proteinExistence type="predicted"/>
<feature type="domain" description="PucR C-terminal helix-turn-helix" evidence="1">
    <location>
        <begin position="361"/>
        <end position="416"/>
    </location>
</feature>
<dbReference type="InterPro" id="IPR051448">
    <property type="entry name" value="CdaR-like_regulators"/>
</dbReference>